<sequence>MPSVVLCLSYRGKDNRNIEDVHDFVFRMPTIEWQNKTWSNLDLALALKKAVVKALISHTGALIGNKFSKHRPNAEQRNKLRELASSSVLIAPSSSGGSQHYPGSLNDSDDSSMYGSSPVDFSRSPPRSIRAGSTHSSIPPSSTMRRRSRSSSVKSRRSYRNGASGTHGLQPPHGHHAPNVPSFLMMTPPTPVEDNRNNRHHTHGIELLRPGTASPQSSVHSSMNSSMHSGMSMHSSMSMRNSVHGSVHSNIPVPVAQQQQLKPGFRRIPTNIERPPSSLSNHDGGSGVRRKSGTSNLKDKLSALTSRIGHRDTSSSQQEDDSETVDDTPPPPPPTTRPRTRRSSSQTGPRLSWTPSRMKSG</sequence>
<feature type="region of interest" description="Disordered" evidence="1">
    <location>
        <begin position="91"/>
        <end position="248"/>
    </location>
</feature>
<feature type="compositionally biased region" description="Low complexity" evidence="1">
    <location>
        <begin position="217"/>
        <end position="244"/>
    </location>
</feature>
<evidence type="ECO:0000313" key="2">
    <source>
        <dbReference type="EMBL" id="RSL97022.1"/>
    </source>
</evidence>
<reference evidence="2 3" key="1">
    <citation type="submission" date="2017-06" db="EMBL/GenBank/DDBJ databases">
        <title>Comparative genomic analysis of Ambrosia Fusariam Clade fungi.</title>
        <authorList>
            <person name="Stajich J.E."/>
            <person name="Carrillo J."/>
            <person name="Kijimoto T."/>
            <person name="Eskalen A."/>
            <person name="O'Donnell K."/>
            <person name="Kasson M."/>
        </authorList>
    </citation>
    <scope>NUCLEOTIDE SEQUENCE [LARGE SCALE GENOMIC DNA]</scope>
    <source>
        <strain evidence="2 3">NRRL62579</strain>
    </source>
</reference>
<dbReference type="Proteomes" id="UP000287144">
    <property type="component" value="Unassembled WGS sequence"/>
</dbReference>
<dbReference type="PANTHER" id="PTHR15678:SF6">
    <property type="entry name" value="BRIDGE-LIKE LIPID TRANSFER PROTEIN FAMILY MEMBER 2"/>
    <property type="match status" value="1"/>
</dbReference>
<dbReference type="InterPro" id="IPR045167">
    <property type="entry name" value="Hobbit"/>
</dbReference>
<feature type="compositionally biased region" description="Basic residues" evidence="1">
    <location>
        <begin position="144"/>
        <end position="159"/>
    </location>
</feature>
<feature type="region of interest" description="Disordered" evidence="1">
    <location>
        <begin position="267"/>
        <end position="361"/>
    </location>
</feature>
<accession>A0A428T4R1</accession>
<evidence type="ECO:0000313" key="3">
    <source>
        <dbReference type="Proteomes" id="UP000287144"/>
    </source>
</evidence>
<dbReference type="AlphaFoldDB" id="A0A428T4R1"/>
<dbReference type="PANTHER" id="PTHR15678">
    <property type="entry name" value="ANTIGEN MLAA-22-RELATED"/>
    <property type="match status" value="1"/>
</dbReference>
<gene>
    <name evidence="2" type="ORF">CEP52_011119</name>
</gene>
<keyword evidence="3" id="KW-1185">Reference proteome</keyword>
<proteinExistence type="predicted"/>
<feature type="compositionally biased region" description="Polar residues" evidence="1">
    <location>
        <begin position="343"/>
        <end position="361"/>
    </location>
</feature>
<dbReference type="STRING" id="1325735.A0A428T4R1"/>
<comment type="caution">
    <text evidence="2">The sequence shown here is derived from an EMBL/GenBank/DDBJ whole genome shotgun (WGS) entry which is preliminary data.</text>
</comment>
<organism evidence="2 3">
    <name type="scientific">Fusarium oligoseptatum</name>
    <dbReference type="NCBI Taxonomy" id="2604345"/>
    <lineage>
        <taxon>Eukaryota</taxon>
        <taxon>Fungi</taxon>
        <taxon>Dikarya</taxon>
        <taxon>Ascomycota</taxon>
        <taxon>Pezizomycotina</taxon>
        <taxon>Sordariomycetes</taxon>
        <taxon>Hypocreomycetidae</taxon>
        <taxon>Hypocreales</taxon>
        <taxon>Nectriaceae</taxon>
        <taxon>Fusarium</taxon>
        <taxon>Fusarium solani species complex</taxon>
    </lineage>
</organism>
<protein>
    <submittedName>
        <fullName evidence="2">Uncharacterized protein</fullName>
    </submittedName>
</protein>
<dbReference type="EMBL" id="NKCK01000131">
    <property type="protein sequence ID" value="RSL97022.1"/>
    <property type="molecule type" value="Genomic_DNA"/>
</dbReference>
<name>A0A428T4R1_9HYPO</name>
<dbReference type="Pfam" id="PF10344">
    <property type="entry name" value="Hobbit"/>
    <property type="match status" value="1"/>
</dbReference>
<evidence type="ECO:0000256" key="1">
    <source>
        <dbReference type="SAM" id="MobiDB-lite"/>
    </source>
</evidence>